<keyword evidence="7 8" id="KW-0472">Membrane</keyword>
<feature type="transmembrane region" description="Helical" evidence="8">
    <location>
        <begin position="43"/>
        <end position="65"/>
    </location>
</feature>
<dbReference type="PANTHER" id="PTHR10981">
    <property type="entry name" value="BATTENIN"/>
    <property type="match status" value="1"/>
</dbReference>
<evidence type="ECO:0000313" key="10">
    <source>
        <dbReference type="Proteomes" id="UP000054097"/>
    </source>
</evidence>
<sequence length="293" mass="32270">MPLDHERVELRHLMSGNQAESNEVEGNVKDEDVLMESKQFRRVLAASFFLFGLVNNVLYVIILSAALDLVASVPKGVVLFCNIAPSLTAKVAWPYLLRGEIRYARRIIGCCTLSFLGMLARLVDSLFMRLLGICCASFSCGLGEITFLQLLTRYKPRSVSNHCVGYFASGTGAAGLVGAGLWWLLRRIGVRTGILICSCLPFALPLVWFMLLARPDSPRAIKHAEQHPDTDDSEVAYSSIPIADEEPLDEAEPTYTPSVNPGSSSLSLADKWMIVSPLLIRYMLPLCKCIITS</sequence>
<dbReference type="EMBL" id="KN824296">
    <property type="protein sequence ID" value="KIM27810.1"/>
    <property type="molecule type" value="Genomic_DNA"/>
</dbReference>
<evidence type="ECO:0000256" key="7">
    <source>
        <dbReference type="ARBA" id="ARBA00023136"/>
    </source>
</evidence>
<accession>A0A0C3ATB3</accession>
<dbReference type="InterPro" id="IPR036259">
    <property type="entry name" value="MFS_trans_sf"/>
</dbReference>
<dbReference type="Pfam" id="PF02487">
    <property type="entry name" value="CLN3"/>
    <property type="match status" value="1"/>
</dbReference>
<comment type="similarity">
    <text evidence="2 8">Belongs to the battenin family.</text>
</comment>
<dbReference type="AlphaFoldDB" id="A0A0C3ATB3"/>
<feature type="transmembrane region" description="Helical" evidence="8">
    <location>
        <begin position="126"/>
        <end position="151"/>
    </location>
</feature>
<dbReference type="OrthoDB" id="5965864at2759"/>
<reference evidence="9 10" key="1">
    <citation type="submission" date="2014-04" db="EMBL/GenBank/DDBJ databases">
        <authorList>
            <consortium name="DOE Joint Genome Institute"/>
            <person name="Kuo A."/>
            <person name="Zuccaro A."/>
            <person name="Kohler A."/>
            <person name="Nagy L.G."/>
            <person name="Floudas D."/>
            <person name="Copeland A."/>
            <person name="Barry K.W."/>
            <person name="Cichocki N."/>
            <person name="Veneault-Fourrey C."/>
            <person name="LaButti K."/>
            <person name="Lindquist E.A."/>
            <person name="Lipzen A."/>
            <person name="Lundell T."/>
            <person name="Morin E."/>
            <person name="Murat C."/>
            <person name="Sun H."/>
            <person name="Tunlid A."/>
            <person name="Henrissat B."/>
            <person name="Grigoriev I.V."/>
            <person name="Hibbett D.S."/>
            <person name="Martin F."/>
            <person name="Nordberg H.P."/>
            <person name="Cantor M.N."/>
            <person name="Hua S.X."/>
        </authorList>
    </citation>
    <scope>NUCLEOTIDE SEQUENCE [LARGE SCALE GENOMIC DNA]</scope>
    <source>
        <strain evidence="9 10">MAFF 305830</strain>
    </source>
</reference>
<feature type="transmembrane region" description="Helical" evidence="8">
    <location>
        <begin position="163"/>
        <end position="185"/>
    </location>
</feature>
<dbReference type="GO" id="GO:0005774">
    <property type="term" value="C:vacuolar membrane"/>
    <property type="evidence" value="ECO:0007669"/>
    <property type="project" value="UniProtKB-SubCell"/>
</dbReference>
<keyword evidence="10" id="KW-1185">Reference proteome</keyword>
<comment type="subcellular location">
    <subcellularLocation>
        <location evidence="1">Endomembrane system</location>
        <topology evidence="1">Multi-pass membrane protein</topology>
    </subcellularLocation>
    <subcellularLocation>
        <location evidence="8">Vacuole membrane</location>
        <topology evidence="8">Multi-pass membrane protein</topology>
    </subcellularLocation>
</comment>
<gene>
    <name evidence="9" type="ORF">M408DRAFT_24178</name>
</gene>
<dbReference type="STRING" id="933852.A0A0C3ATB3"/>
<dbReference type="GO" id="GO:0006865">
    <property type="term" value="P:amino acid transport"/>
    <property type="evidence" value="ECO:0007669"/>
    <property type="project" value="UniProtKB-KW"/>
</dbReference>
<dbReference type="GO" id="GO:0051453">
    <property type="term" value="P:regulation of intracellular pH"/>
    <property type="evidence" value="ECO:0007669"/>
    <property type="project" value="TreeGrafter"/>
</dbReference>
<dbReference type="GO" id="GO:0012505">
    <property type="term" value="C:endomembrane system"/>
    <property type="evidence" value="ECO:0007669"/>
    <property type="project" value="UniProtKB-SubCell"/>
</dbReference>
<feature type="transmembrane region" description="Helical" evidence="8">
    <location>
        <begin position="77"/>
        <end position="96"/>
    </location>
</feature>
<keyword evidence="8" id="KW-0926">Vacuole</keyword>
<evidence type="ECO:0000256" key="1">
    <source>
        <dbReference type="ARBA" id="ARBA00004127"/>
    </source>
</evidence>
<evidence type="ECO:0000256" key="4">
    <source>
        <dbReference type="ARBA" id="ARBA00022692"/>
    </source>
</evidence>
<evidence type="ECO:0000256" key="2">
    <source>
        <dbReference type="ARBA" id="ARBA00007467"/>
    </source>
</evidence>
<proteinExistence type="inferred from homology"/>
<evidence type="ECO:0000256" key="5">
    <source>
        <dbReference type="ARBA" id="ARBA00022970"/>
    </source>
</evidence>
<evidence type="ECO:0000313" key="9">
    <source>
        <dbReference type="EMBL" id="KIM27810.1"/>
    </source>
</evidence>
<feature type="transmembrane region" description="Helical" evidence="8">
    <location>
        <begin position="191"/>
        <end position="213"/>
    </location>
</feature>
<comment type="caution">
    <text evidence="8">Lacks conserved residue(s) required for the propagation of feature annotation.</text>
</comment>
<reference evidence="10" key="2">
    <citation type="submission" date="2015-01" db="EMBL/GenBank/DDBJ databases">
        <title>Evolutionary Origins and Diversification of the Mycorrhizal Mutualists.</title>
        <authorList>
            <consortium name="DOE Joint Genome Institute"/>
            <consortium name="Mycorrhizal Genomics Consortium"/>
            <person name="Kohler A."/>
            <person name="Kuo A."/>
            <person name="Nagy L.G."/>
            <person name="Floudas D."/>
            <person name="Copeland A."/>
            <person name="Barry K.W."/>
            <person name="Cichocki N."/>
            <person name="Veneault-Fourrey C."/>
            <person name="LaButti K."/>
            <person name="Lindquist E.A."/>
            <person name="Lipzen A."/>
            <person name="Lundell T."/>
            <person name="Morin E."/>
            <person name="Murat C."/>
            <person name="Riley R."/>
            <person name="Ohm R."/>
            <person name="Sun H."/>
            <person name="Tunlid A."/>
            <person name="Henrissat B."/>
            <person name="Grigoriev I.V."/>
            <person name="Hibbett D.S."/>
            <person name="Martin F."/>
        </authorList>
    </citation>
    <scope>NUCLEOTIDE SEQUENCE [LARGE SCALE GENOMIC DNA]</scope>
    <source>
        <strain evidence="10">MAFF 305830</strain>
    </source>
</reference>
<keyword evidence="4 8" id="KW-0812">Transmembrane</keyword>
<evidence type="ECO:0000256" key="3">
    <source>
        <dbReference type="ARBA" id="ARBA00022448"/>
    </source>
</evidence>
<dbReference type="PANTHER" id="PTHR10981:SF0">
    <property type="entry name" value="BATTENIN"/>
    <property type="match status" value="1"/>
</dbReference>
<evidence type="ECO:0000256" key="8">
    <source>
        <dbReference type="RuleBase" id="RU361113"/>
    </source>
</evidence>
<keyword evidence="5" id="KW-0029">Amino-acid transport</keyword>
<dbReference type="HOGENOM" id="CLU_950484_0_0_1"/>
<dbReference type="Proteomes" id="UP000054097">
    <property type="component" value="Unassembled WGS sequence"/>
</dbReference>
<evidence type="ECO:0000256" key="6">
    <source>
        <dbReference type="ARBA" id="ARBA00022989"/>
    </source>
</evidence>
<organism evidence="9 10">
    <name type="scientific">Serendipita vermifera MAFF 305830</name>
    <dbReference type="NCBI Taxonomy" id="933852"/>
    <lineage>
        <taxon>Eukaryota</taxon>
        <taxon>Fungi</taxon>
        <taxon>Dikarya</taxon>
        <taxon>Basidiomycota</taxon>
        <taxon>Agaricomycotina</taxon>
        <taxon>Agaricomycetes</taxon>
        <taxon>Sebacinales</taxon>
        <taxon>Serendipitaceae</taxon>
        <taxon>Serendipita</taxon>
    </lineage>
</organism>
<dbReference type="SUPFAM" id="SSF103473">
    <property type="entry name" value="MFS general substrate transporter"/>
    <property type="match status" value="1"/>
</dbReference>
<name>A0A0C3ATB3_SERVB</name>
<keyword evidence="6 8" id="KW-1133">Transmembrane helix</keyword>
<protein>
    <recommendedName>
        <fullName evidence="8">Protein BTN</fullName>
    </recommendedName>
</protein>
<dbReference type="PRINTS" id="PR01315">
    <property type="entry name" value="BATTENIN"/>
</dbReference>
<keyword evidence="3" id="KW-0813">Transport</keyword>
<dbReference type="InterPro" id="IPR003492">
    <property type="entry name" value="Battenin_disease_Cln3"/>
</dbReference>